<dbReference type="OrthoDB" id="5933722at2"/>
<protein>
    <submittedName>
        <fullName evidence="9">ABC transporter permease</fullName>
    </submittedName>
</protein>
<name>A0A2T7BK85_9BACT</name>
<dbReference type="EMBL" id="QCYK01000001">
    <property type="protein sequence ID" value="PUZ28085.1"/>
    <property type="molecule type" value="Genomic_DNA"/>
</dbReference>
<evidence type="ECO:0000313" key="10">
    <source>
        <dbReference type="Proteomes" id="UP000244450"/>
    </source>
</evidence>
<feature type="transmembrane region" description="Helical" evidence="6">
    <location>
        <begin position="21"/>
        <end position="41"/>
    </location>
</feature>
<keyword evidence="4 6" id="KW-1133">Transmembrane helix</keyword>
<dbReference type="AlphaFoldDB" id="A0A2T7BK85"/>
<dbReference type="GO" id="GO:0022857">
    <property type="term" value="F:transmembrane transporter activity"/>
    <property type="evidence" value="ECO:0007669"/>
    <property type="project" value="TreeGrafter"/>
</dbReference>
<evidence type="ECO:0000256" key="6">
    <source>
        <dbReference type="SAM" id="Phobius"/>
    </source>
</evidence>
<comment type="subcellular location">
    <subcellularLocation>
        <location evidence="1">Cell membrane</location>
        <topology evidence="1">Multi-pass membrane protein</topology>
    </subcellularLocation>
</comment>
<feature type="domain" description="MacB-like periplasmic core" evidence="8">
    <location>
        <begin position="431"/>
        <end position="639"/>
    </location>
</feature>
<evidence type="ECO:0000313" key="9">
    <source>
        <dbReference type="EMBL" id="PUZ28085.1"/>
    </source>
</evidence>
<keyword evidence="3 6" id="KW-0812">Transmembrane</keyword>
<dbReference type="Pfam" id="PF12704">
    <property type="entry name" value="MacB_PCD"/>
    <property type="match status" value="2"/>
</dbReference>
<evidence type="ECO:0000256" key="3">
    <source>
        <dbReference type="ARBA" id="ARBA00022692"/>
    </source>
</evidence>
<dbReference type="GO" id="GO:0005886">
    <property type="term" value="C:plasma membrane"/>
    <property type="evidence" value="ECO:0007669"/>
    <property type="project" value="UniProtKB-SubCell"/>
</dbReference>
<dbReference type="PANTHER" id="PTHR30572:SF18">
    <property type="entry name" value="ABC-TYPE MACROLIDE FAMILY EXPORT SYSTEM PERMEASE COMPONENT 2"/>
    <property type="match status" value="1"/>
</dbReference>
<feature type="transmembrane region" description="Helical" evidence="6">
    <location>
        <begin position="725"/>
        <end position="744"/>
    </location>
</feature>
<dbReference type="InterPro" id="IPR050250">
    <property type="entry name" value="Macrolide_Exporter_MacB"/>
</dbReference>
<proteinExistence type="predicted"/>
<feature type="transmembrane region" description="Helical" evidence="6">
    <location>
        <begin position="328"/>
        <end position="353"/>
    </location>
</feature>
<gene>
    <name evidence="9" type="ORF">DCC81_00965</name>
</gene>
<organism evidence="9 10">
    <name type="scientific">Chitinophaga parva</name>
    <dbReference type="NCBI Taxonomy" id="2169414"/>
    <lineage>
        <taxon>Bacteria</taxon>
        <taxon>Pseudomonadati</taxon>
        <taxon>Bacteroidota</taxon>
        <taxon>Chitinophagia</taxon>
        <taxon>Chitinophagales</taxon>
        <taxon>Chitinophagaceae</taxon>
        <taxon>Chitinophaga</taxon>
    </lineage>
</organism>
<feature type="transmembrane region" description="Helical" evidence="6">
    <location>
        <begin position="673"/>
        <end position="698"/>
    </location>
</feature>
<comment type="caution">
    <text evidence="9">The sequence shown here is derived from an EMBL/GenBank/DDBJ whole genome shotgun (WGS) entry which is preliminary data.</text>
</comment>
<evidence type="ECO:0000256" key="5">
    <source>
        <dbReference type="ARBA" id="ARBA00023136"/>
    </source>
</evidence>
<evidence type="ECO:0000256" key="2">
    <source>
        <dbReference type="ARBA" id="ARBA00022475"/>
    </source>
</evidence>
<evidence type="ECO:0000259" key="8">
    <source>
        <dbReference type="Pfam" id="PF12704"/>
    </source>
</evidence>
<feature type="domain" description="MacB-like periplasmic core" evidence="8">
    <location>
        <begin position="20"/>
        <end position="240"/>
    </location>
</feature>
<feature type="transmembrane region" description="Helical" evidence="6">
    <location>
        <begin position="373"/>
        <end position="392"/>
    </location>
</feature>
<feature type="domain" description="ABC3 transporter permease C-terminal" evidence="7">
    <location>
        <begin position="287"/>
        <end position="389"/>
    </location>
</feature>
<dbReference type="Pfam" id="PF02687">
    <property type="entry name" value="FtsX"/>
    <property type="match status" value="2"/>
</dbReference>
<dbReference type="InterPro" id="IPR025857">
    <property type="entry name" value="MacB_PCD"/>
</dbReference>
<evidence type="ECO:0000259" key="7">
    <source>
        <dbReference type="Pfam" id="PF02687"/>
    </source>
</evidence>
<evidence type="ECO:0000256" key="4">
    <source>
        <dbReference type="ARBA" id="ARBA00022989"/>
    </source>
</evidence>
<feature type="domain" description="ABC3 transporter permease C-terminal" evidence="7">
    <location>
        <begin position="676"/>
        <end position="789"/>
    </location>
</feature>
<dbReference type="InterPro" id="IPR003838">
    <property type="entry name" value="ABC3_permease_C"/>
</dbReference>
<keyword evidence="5 6" id="KW-0472">Membrane</keyword>
<sequence length="796" mass="87521">MWLNYFKIGWRSLWHNKGYSAINIFGLGLGMAVALLIGLWIRYELSYDQFFPGHAHASEVMVTMSGGGNVHTQAALSLAVKNELEKVTGVERVAESNWPEASSLIVGDKKISQFGMGVGEDFLRILDYPMIAGSRELALKDPNSIVLTASNAKSLFGDADPIGRMVKVDNQYDMKVTGVLADIPSNASVTFNYLVPFSFLERTRSWMQGARTQWPNNSFRMWASVRPGASLEAVNDQIAHVYRLSGDVNMKDFITFLHPASRWHLFSEFKNGVNTGGFIDYVRMFSLIGFLVLLIACINFMNLATARSDKRAREVGVRKAVGSGRREIIFQFLIESFLLTVIAFLFGLLLVQVVLPWFNKLAECEVAIPFGSAWFWVCMGLYMAITGVLAGSRPAFYLSAFRPVKVLKGSFKTGEGSTVGRKALVVLQFASSVALIIASVIIYQQIRHAQRRPKGYDPVRLVSTDNTADLSKNYKALRADLLASGVVEDVALGSGATWVDSHTMIGSWPGKVTADLLGTGIIGVDNDYFSTMGMSMKEGHNFNGLDPDADSAKIIVNEAALGAMGLKDPVGKLIRYYVGSDHGPVMKEAAIIGVVKNAIMESPYAPVAPALFQHQWGGSYVVYRLSDKVSPVEAIRRLTPIFEKYNPGFPYSYHFVDVDYASKFQLENLVGTLAAVFAGLTILISCLGLFALATYMATQRTREIGIRKVLGATVWQLWMLLSKDFLVLVGGSCLLAVPVAWLLLQHWLEQFNYRIHLGAGVFLLASGGALVITICTISYQAIRAATTDPVKSLRTE</sequence>
<keyword evidence="2" id="KW-1003">Cell membrane</keyword>
<keyword evidence="10" id="KW-1185">Reference proteome</keyword>
<accession>A0A2T7BK85</accession>
<feature type="transmembrane region" description="Helical" evidence="6">
    <location>
        <begin position="756"/>
        <end position="782"/>
    </location>
</feature>
<feature type="transmembrane region" description="Helical" evidence="6">
    <location>
        <begin position="284"/>
        <end position="304"/>
    </location>
</feature>
<feature type="transmembrane region" description="Helical" evidence="6">
    <location>
        <begin position="423"/>
        <end position="443"/>
    </location>
</feature>
<dbReference type="RefSeq" id="WP_108684726.1">
    <property type="nucleotide sequence ID" value="NZ_QCYK01000001.1"/>
</dbReference>
<dbReference type="Proteomes" id="UP000244450">
    <property type="component" value="Unassembled WGS sequence"/>
</dbReference>
<evidence type="ECO:0000256" key="1">
    <source>
        <dbReference type="ARBA" id="ARBA00004651"/>
    </source>
</evidence>
<dbReference type="PANTHER" id="PTHR30572">
    <property type="entry name" value="MEMBRANE COMPONENT OF TRANSPORTER-RELATED"/>
    <property type="match status" value="1"/>
</dbReference>
<reference evidence="9 10" key="1">
    <citation type="submission" date="2018-04" db="EMBL/GenBank/DDBJ databases">
        <title>Chitinophaga fuyangensis sp. nov., isolated from soil in a chemical factory.</title>
        <authorList>
            <person name="Chen K."/>
        </authorList>
    </citation>
    <scope>NUCLEOTIDE SEQUENCE [LARGE SCALE GENOMIC DNA]</scope>
    <source>
        <strain evidence="9 10">LY-1</strain>
    </source>
</reference>